<dbReference type="InterPro" id="IPR002575">
    <property type="entry name" value="Aminoglycoside_PTrfase"/>
</dbReference>
<name>A0ABR3FUX5_9AGAR</name>
<accession>A0ABR3FUX5</accession>
<dbReference type="EMBL" id="JBAHYK010000064">
    <property type="protein sequence ID" value="KAL0579300.1"/>
    <property type="molecule type" value="Genomic_DNA"/>
</dbReference>
<comment type="caution">
    <text evidence="2">The sequence shown here is derived from an EMBL/GenBank/DDBJ whole genome shotgun (WGS) entry which is preliminary data.</text>
</comment>
<sequence>MSTKFSPEQFIGFLHDIDPLSTYTIVQLSGGLVNFTVRAIKNTDANTGFFVGHKTLVIKHAAPFVAFIGEDAPLSPFRQVVESRALELLNARSISQEVTIPSVLFHDNQRHMLVITDLGDDLSTIDKWIGTNPGGDKVAGVARRLSGFLATLHTLDVPESSLQNLDNPDVVEAIERNVVDRVNDTLETFQIEKKEARQLGEMLKTAYRAKPERWVFSVGDLWIGSILVSPLGEKVAVVDWENAGRGKPLQDLAQFASHFNNPSLKTTEEVLVKELFDSYRRGVSAANAGWIAPSSYRDEAIKSAWILHGREILYRAGELPEGDIERLALAEHGLKYLRAANGGLSRDDILEERFLQSLYLSED</sequence>
<dbReference type="Gene3D" id="3.90.1200.10">
    <property type="match status" value="1"/>
</dbReference>
<proteinExistence type="predicted"/>
<dbReference type="Gene3D" id="3.30.200.20">
    <property type="entry name" value="Phosphorylase Kinase, domain 1"/>
    <property type="match status" value="1"/>
</dbReference>
<evidence type="ECO:0000259" key="1">
    <source>
        <dbReference type="Pfam" id="PF01636"/>
    </source>
</evidence>
<gene>
    <name evidence="2" type="ORF">V5O48_002698</name>
</gene>
<dbReference type="SUPFAM" id="SSF56112">
    <property type="entry name" value="Protein kinase-like (PK-like)"/>
    <property type="match status" value="1"/>
</dbReference>
<reference evidence="2 3" key="1">
    <citation type="submission" date="2024-02" db="EMBL/GenBank/DDBJ databases">
        <title>A draft genome for the cacao thread blight pathogen Marasmius crinis-equi.</title>
        <authorList>
            <person name="Cohen S.P."/>
            <person name="Baruah I.K."/>
            <person name="Amoako-Attah I."/>
            <person name="Bukari Y."/>
            <person name="Meinhardt L.W."/>
            <person name="Bailey B.A."/>
        </authorList>
    </citation>
    <scope>NUCLEOTIDE SEQUENCE [LARGE SCALE GENOMIC DNA]</scope>
    <source>
        <strain evidence="2 3">GH-76</strain>
    </source>
</reference>
<keyword evidence="3" id="KW-1185">Reference proteome</keyword>
<protein>
    <recommendedName>
        <fullName evidence="1">Aminoglycoside phosphotransferase domain-containing protein</fullName>
    </recommendedName>
</protein>
<dbReference type="Proteomes" id="UP001465976">
    <property type="component" value="Unassembled WGS sequence"/>
</dbReference>
<evidence type="ECO:0000313" key="2">
    <source>
        <dbReference type="EMBL" id="KAL0579300.1"/>
    </source>
</evidence>
<dbReference type="InterPro" id="IPR011009">
    <property type="entry name" value="Kinase-like_dom_sf"/>
</dbReference>
<evidence type="ECO:0000313" key="3">
    <source>
        <dbReference type="Proteomes" id="UP001465976"/>
    </source>
</evidence>
<feature type="domain" description="Aminoglycoside phosphotransferase" evidence="1">
    <location>
        <begin position="83"/>
        <end position="263"/>
    </location>
</feature>
<dbReference type="Pfam" id="PF01636">
    <property type="entry name" value="APH"/>
    <property type="match status" value="1"/>
</dbReference>
<organism evidence="2 3">
    <name type="scientific">Marasmius crinis-equi</name>
    <dbReference type="NCBI Taxonomy" id="585013"/>
    <lineage>
        <taxon>Eukaryota</taxon>
        <taxon>Fungi</taxon>
        <taxon>Dikarya</taxon>
        <taxon>Basidiomycota</taxon>
        <taxon>Agaricomycotina</taxon>
        <taxon>Agaricomycetes</taxon>
        <taxon>Agaricomycetidae</taxon>
        <taxon>Agaricales</taxon>
        <taxon>Marasmiineae</taxon>
        <taxon>Marasmiaceae</taxon>
        <taxon>Marasmius</taxon>
    </lineage>
</organism>